<protein>
    <submittedName>
        <fullName evidence="1">Uncharacterized protein</fullName>
    </submittedName>
</protein>
<dbReference type="EMBL" id="CP031001">
    <property type="protein sequence ID" value="QHN80134.1"/>
    <property type="molecule type" value="Genomic_DNA"/>
</dbReference>
<accession>A0A6B9VGU1</accession>
<reference evidence="1 2" key="1">
    <citation type="submission" date="2020-01" db="EMBL/GenBank/DDBJ databases">
        <title>Genome sequence of Arachis hypogaea, cultivar Shitouqi.</title>
        <authorList>
            <person name="Zhuang W."/>
            <person name="Chen H."/>
            <person name="Varshney R."/>
            <person name="Wang D."/>
            <person name="Ming R."/>
        </authorList>
    </citation>
    <scope>NUCLEOTIDE SEQUENCE [LARGE SCALE GENOMIC DNA]</scope>
    <source>
        <tissue evidence="1">Young leaf</tissue>
    </source>
</reference>
<proteinExistence type="predicted"/>
<sequence length="79" mass="9016">MNVFKFFVGMSYTSARREQESGYCKRHSDAQVRKYLRGGPSLPTFLIRIQGQIKSFVTVSASLRRQGKVNSGGRRNHHV</sequence>
<dbReference type="Proteomes" id="UP000464620">
    <property type="component" value="Chromosome B09"/>
</dbReference>
<name>A0A6B9VGU1_ARAHY</name>
<gene>
    <name evidence="1" type="ORF">DS421_19g675740</name>
</gene>
<evidence type="ECO:0000313" key="1">
    <source>
        <dbReference type="EMBL" id="QHN80134.1"/>
    </source>
</evidence>
<dbReference type="AlphaFoldDB" id="A0A6B9VGU1"/>
<organism evidence="1 2">
    <name type="scientific">Arachis hypogaea</name>
    <name type="common">Peanut</name>
    <dbReference type="NCBI Taxonomy" id="3818"/>
    <lineage>
        <taxon>Eukaryota</taxon>
        <taxon>Viridiplantae</taxon>
        <taxon>Streptophyta</taxon>
        <taxon>Embryophyta</taxon>
        <taxon>Tracheophyta</taxon>
        <taxon>Spermatophyta</taxon>
        <taxon>Magnoliopsida</taxon>
        <taxon>eudicotyledons</taxon>
        <taxon>Gunneridae</taxon>
        <taxon>Pentapetalae</taxon>
        <taxon>rosids</taxon>
        <taxon>fabids</taxon>
        <taxon>Fabales</taxon>
        <taxon>Fabaceae</taxon>
        <taxon>Papilionoideae</taxon>
        <taxon>50 kb inversion clade</taxon>
        <taxon>dalbergioids sensu lato</taxon>
        <taxon>Dalbergieae</taxon>
        <taxon>Pterocarpus clade</taxon>
        <taxon>Arachis</taxon>
    </lineage>
</organism>
<evidence type="ECO:0000313" key="2">
    <source>
        <dbReference type="Proteomes" id="UP000464620"/>
    </source>
</evidence>